<dbReference type="Gene3D" id="1.10.443.10">
    <property type="entry name" value="Intergrase catalytic core"/>
    <property type="match status" value="1"/>
</dbReference>
<evidence type="ECO:0000313" key="3">
    <source>
        <dbReference type="EMBL" id="VTR95071.1"/>
    </source>
</evidence>
<evidence type="ECO:0000313" key="4">
    <source>
        <dbReference type="Proteomes" id="UP000464178"/>
    </source>
</evidence>
<dbReference type="InterPro" id="IPR002104">
    <property type="entry name" value="Integrase_catalytic"/>
</dbReference>
<dbReference type="GO" id="GO:0006310">
    <property type="term" value="P:DNA recombination"/>
    <property type="evidence" value="ECO:0007669"/>
    <property type="project" value="UniProtKB-KW"/>
</dbReference>
<dbReference type="EMBL" id="LR593886">
    <property type="protein sequence ID" value="VTR95071.1"/>
    <property type="molecule type" value="Genomic_DNA"/>
</dbReference>
<evidence type="ECO:0000256" key="1">
    <source>
        <dbReference type="ARBA" id="ARBA00023172"/>
    </source>
</evidence>
<reference evidence="3 4" key="1">
    <citation type="submission" date="2019-05" db="EMBL/GenBank/DDBJ databases">
        <authorList>
            <consortium name="Science for Life Laboratories"/>
        </authorList>
    </citation>
    <scope>NUCLEOTIDE SEQUENCE [LARGE SCALE GENOMIC DNA]</scope>
    <source>
        <strain evidence="3">Soil9</strain>
    </source>
</reference>
<dbReference type="Pfam" id="PF00589">
    <property type="entry name" value="Phage_integrase"/>
    <property type="match status" value="1"/>
</dbReference>
<name>A0A6P2D1D0_9BACT</name>
<gene>
    <name evidence="3" type="ORF">SOIL9_26430</name>
</gene>
<dbReference type="SUPFAM" id="SSF56349">
    <property type="entry name" value="DNA breaking-rejoining enzymes"/>
    <property type="match status" value="1"/>
</dbReference>
<feature type="domain" description="Tyr recombinase" evidence="2">
    <location>
        <begin position="177"/>
        <end position="330"/>
    </location>
</feature>
<dbReference type="RefSeq" id="WP_162669535.1">
    <property type="nucleotide sequence ID" value="NZ_LR593886.1"/>
</dbReference>
<dbReference type="InterPro" id="IPR013762">
    <property type="entry name" value="Integrase-like_cat_sf"/>
</dbReference>
<dbReference type="AlphaFoldDB" id="A0A6P2D1D0"/>
<dbReference type="GO" id="GO:0003677">
    <property type="term" value="F:DNA binding"/>
    <property type="evidence" value="ECO:0007669"/>
    <property type="project" value="InterPro"/>
</dbReference>
<dbReference type="Proteomes" id="UP000464178">
    <property type="component" value="Chromosome"/>
</dbReference>
<keyword evidence="1" id="KW-0233">DNA recombination</keyword>
<protein>
    <recommendedName>
        <fullName evidence="2">Tyr recombinase domain-containing protein</fullName>
    </recommendedName>
</protein>
<evidence type="ECO:0000259" key="2">
    <source>
        <dbReference type="Pfam" id="PF00589"/>
    </source>
</evidence>
<organism evidence="3 4">
    <name type="scientific">Gemmata massiliana</name>
    <dbReference type="NCBI Taxonomy" id="1210884"/>
    <lineage>
        <taxon>Bacteria</taxon>
        <taxon>Pseudomonadati</taxon>
        <taxon>Planctomycetota</taxon>
        <taxon>Planctomycetia</taxon>
        <taxon>Gemmatales</taxon>
        <taxon>Gemmataceae</taxon>
        <taxon>Gemmata</taxon>
    </lineage>
</organism>
<accession>A0A6P2D1D0</accession>
<dbReference type="InterPro" id="IPR011010">
    <property type="entry name" value="DNA_brk_join_enz"/>
</dbReference>
<proteinExistence type="predicted"/>
<sequence length="355" mass="39337">MERGSEEYKKVADDLHAGRTPRVKTDGLTIAHLCNSFLTAKLRKKEAGELTSRLFWEYQEVTGLSVGTFGGTRLVEDLADDFADLRARTAEKWGPVRLGNAITRTKSVFKYGYETGLMERSTRFGPEFKKPDKSVLRRHRAGRPSQMFEPGELRAMIDGKAVVGRGDEVFVRADPNLRAMILLGVNCGFGNMDCAGLTLSALDPERAWIDFLRPKTGIARRCPLWPETVAALREALSGRPEPANEQDTQRVLLTVRGSAFVIHTDTGFRKDVIGIQFGKLLKALGIHRSGVGFYALRHTFETIGGSAKDQVAVDLIMGHTDPSMAAVYREPVDDAHLLAVADHVRNWLRTDRASA</sequence>
<dbReference type="KEGG" id="gms:SOIL9_26430"/>
<keyword evidence="4" id="KW-1185">Reference proteome</keyword>
<dbReference type="GO" id="GO:0015074">
    <property type="term" value="P:DNA integration"/>
    <property type="evidence" value="ECO:0007669"/>
    <property type="project" value="InterPro"/>
</dbReference>